<organism evidence="3 4">
    <name type="scientific">Acyrthosiphon pisum</name>
    <name type="common">Pea aphid</name>
    <dbReference type="NCBI Taxonomy" id="7029"/>
    <lineage>
        <taxon>Eukaryota</taxon>
        <taxon>Metazoa</taxon>
        <taxon>Ecdysozoa</taxon>
        <taxon>Arthropoda</taxon>
        <taxon>Hexapoda</taxon>
        <taxon>Insecta</taxon>
        <taxon>Pterygota</taxon>
        <taxon>Neoptera</taxon>
        <taxon>Paraneoptera</taxon>
        <taxon>Hemiptera</taxon>
        <taxon>Sternorrhyncha</taxon>
        <taxon>Aphidomorpha</taxon>
        <taxon>Aphidoidea</taxon>
        <taxon>Aphididae</taxon>
        <taxon>Macrosiphini</taxon>
        <taxon>Acyrthosiphon</taxon>
    </lineage>
</organism>
<dbReference type="InterPro" id="IPR006652">
    <property type="entry name" value="Kelch_1"/>
</dbReference>
<evidence type="ECO:0000256" key="1">
    <source>
        <dbReference type="ARBA" id="ARBA00022441"/>
    </source>
</evidence>
<dbReference type="EnsemblMetazoa" id="XM_008182473.1">
    <property type="protein sequence ID" value="XP_008180695.1"/>
    <property type="gene ID" value="LOC103308678"/>
</dbReference>
<dbReference type="RefSeq" id="XP_008180695.1">
    <property type="nucleotide sequence ID" value="XM_008182473.1"/>
</dbReference>
<keyword evidence="4" id="KW-1185">Reference proteome</keyword>
<dbReference type="Pfam" id="PF01344">
    <property type="entry name" value="Kelch_1"/>
    <property type="match status" value="3"/>
</dbReference>
<dbReference type="InterPro" id="IPR015915">
    <property type="entry name" value="Kelch-typ_b-propeller"/>
</dbReference>
<dbReference type="SUPFAM" id="SSF117281">
    <property type="entry name" value="Kelch motif"/>
    <property type="match status" value="1"/>
</dbReference>
<dbReference type="OrthoDB" id="6623197at2759"/>
<evidence type="ECO:0000313" key="3">
    <source>
        <dbReference type="EnsemblMetazoa" id="XP_008180695.1"/>
    </source>
</evidence>
<dbReference type="GeneID" id="103308678"/>
<accession>A0A8R2B003</accession>
<evidence type="ECO:0000313" key="4">
    <source>
        <dbReference type="Proteomes" id="UP000007819"/>
    </source>
</evidence>
<keyword evidence="1" id="KW-0880">Kelch repeat</keyword>
<keyword evidence="2" id="KW-0677">Repeat</keyword>
<dbReference type="Proteomes" id="UP000007819">
    <property type="component" value="Chromosome A1"/>
</dbReference>
<sequence length="146" mass="16120">MSIGRQRLGVGILDDNIYAVGGDDNTTALNSVEVFDVVDQNWRMVTSMTDKRYDFGIGALNNRLYAVGGVNCDVLKSVEYYDSTLNTWTLVADMSKYRQGVAVGVMDGIMYAIGGYDGSIYLKSVECYRPSCGDGKWSFIPDMHLP</sequence>
<evidence type="ECO:0000256" key="2">
    <source>
        <dbReference type="ARBA" id="ARBA00022737"/>
    </source>
</evidence>
<protein>
    <submittedName>
        <fullName evidence="3">Uncharacterized protein</fullName>
    </submittedName>
</protein>
<proteinExistence type="predicted"/>
<dbReference type="Gene3D" id="2.120.10.80">
    <property type="entry name" value="Kelch-type beta propeller"/>
    <property type="match status" value="1"/>
</dbReference>
<name>A0A8R2B003_ACYPI</name>
<reference evidence="4" key="1">
    <citation type="submission" date="2010-06" db="EMBL/GenBank/DDBJ databases">
        <authorList>
            <person name="Jiang H."/>
            <person name="Abraham K."/>
            <person name="Ali S."/>
            <person name="Alsbrooks S.L."/>
            <person name="Anim B.N."/>
            <person name="Anosike U.S."/>
            <person name="Attaway T."/>
            <person name="Bandaranaike D.P."/>
            <person name="Battles P.K."/>
            <person name="Bell S.N."/>
            <person name="Bell A.V."/>
            <person name="Beltran B."/>
            <person name="Bickham C."/>
            <person name="Bustamante Y."/>
            <person name="Caleb T."/>
            <person name="Canada A."/>
            <person name="Cardenas V."/>
            <person name="Carter K."/>
            <person name="Chacko J."/>
            <person name="Chandrabose M.N."/>
            <person name="Chavez D."/>
            <person name="Chavez A."/>
            <person name="Chen L."/>
            <person name="Chu H.-S."/>
            <person name="Claassen K.J."/>
            <person name="Cockrell R."/>
            <person name="Collins M."/>
            <person name="Cooper J.A."/>
            <person name="Cree A."/>
            <person name="Curry S.M."/>
            <person name="Da Y."/>
            <person name="Dao M.D."/>
            <person name="Das B."/>
            <person name="Davila M.-L."/>
            <person name="Davy-Carroll L."/>
            <person name="Denson S."/>
            <person name="Dinh H."/>
            <person name="Ebong V.E."/>
            <person name="Edwards J.R."/>
            <person name="Egan A."/>
            <person name="El-Daye J."/>
            <person name="Escobedo L."/>
            <person name="Fernandez S."/>
            <person name="Fernando P.R."/>
            <person name="Flagg N."/>
            <person name="Forbes L.D."/>
            <person name="Fowler R.G."/>
            <person name="Fu Q."/>
            <person name="Gabisi R.A."/>
            <person name="Ganer J."/>
            <person name="Garbino Pronczuk A."/>
            <person name="Garcia R.M."/>
            <person name="Garner T."/>
            <person name="Garrett T.E."/>
            <person name="Gonzalez D.A."/>
            <person name="Hamid H."/>
            <person name="Hawkins E.S."/>
            <person name="Hirani K."/>
            <person name="Hogues M.E."/>
            <person name="Hollins B."/>
            <person name="Hsiao C.-H."/>
            <person name="Jabil R."/>
            <person name="James M.L."/>
            <person name="Jhangiani S.N."/>
            <person name="Johnson B."/>
            <person name="Johnson Q."/>
            <person name="Joshi V."/>
            <person name="Kalu J.B."/>
            <person name="Kam C."/>
            <person name="Kashfia A."/>
            <person name="Keebler J."/>
            <person name="Kisamo H."/>
            <person name="Kovar C.L."/>
            <person name="Lago L.A."/>
            <person name="Lai C.-Y."/>
            <person name="Laidlaw J."/>
            <person name="Lara F."/>
            <person name="Le T.-K."/>
            <person name="Lee S.L."/>
            <person name="Legall F.H."/>
            <person name="Lemon S.J."/>
            <person name="Lewis L.R."/>
            <person name="Li B."/>
            <person name="Liu Y."/>
            <person name="Liu Y.-S."/>
            <person name="Lopez J."/>
            <person name="Lozado R.J."/>
            <person name="Lu J."/>
            <person name="Madu R.C."/>
            <person name="Maheshwari M."/>
            <person name="Maheshwari R."/>
            <person name="Malloy K."/>
            <person name="Martinez E."/>
            <person name="Mathew T."/>
            <person name="Mercado I.C."/>
            <person name="Mercado C."/>
            <person name="Meyer B."/>
            <person name="Montgomery K."/>
            <person name="Morgan M.B."/>
            <person name="Munidasa M."/>
            <person name="Nazareth L.V."/>
            <person name="Nelson J."/>
            <person name="Ng B.M."/>
            <person name="Nguyen N.B."/>
            <person name="Nguyen P.Q."/>
            <person name="Nguyen T."/>
            <person name="Obregon M."/>
            <person name="Okwuonu G.O."/>
            <person name="Onwere C.G."/>
            <person name="Orozco G."/>
            <person name="Parra A."/>
            <person name="Patel S."/>
            <person name="Patil S."/>
            <person name="Perez A."/>
            <person name="Perez Y."/>
            <person name="Pham C."/>
            <person name="Primus E.L."/>
            <person name="Pu L.-L."/>
            <person name="Puazo M."/>
            <person name="Qin X."/>
            <person name="Quiroz J.B."/>
            <person name="Reese J."/>
            <person name="Richards S."/>
            <person name="Rives C.M."/>
            <person name="Robberts R."/>
            <person name="Ruiz S.J."/>
            <person name="Ruiz M.J."/>
            <person name="Santibanez J."/>
            <person name="Schneider B.W."/>
            <person name="Sisson I."/>
            <person name="Smith M."/>
            <person name="Sodergren E."/>
            <person name="Song X.-Z."/>
            <person name="Song B.B."/>
            <person name="Summersgill H."/>
            <person name="Thelus R."/>
            <person name="Thornton R.D."/>
            <person name="Trejos Z.Y."/>
            <person name="Usmani K."/>
            <person name="Vattathil S."/>
            <person name="Villasana D."/>
            <person name="Walker D.L."/>
            <person name="Wang S."/>
            <person name="Wang K."/>
            <person name="White C.S."/>
            <person name="Williams A.C."/>
            <person name="Williamson J."/>
            <person name="Wilson K."/>
            <person name="Woghiren I.O."/>
            <person name="Woodworth J.R."/>
            <person name="Worley K.C."/>
            <person name="Wright R.A."/>
            <person name="Wu W."/>
            <person name="Young L."/>
            <person name="Zhang L."/>
            <person name="Zhang J."/>
            <person name="Zhu Y."/>
            <person name="Muzny D.M."/>
            <person name="Weinstock G."/>
            <person name="Gibbs R.A."/>
        </authorList>
    </citation>
    <scope>NUCLEOTIDE SEQUENCE [LARGE SCALE GENOMIC DNA]</scope>
    <source>
        <strain evidence="4">LSR1</strain>
    </source>
</reference>
<dbReference type="SMART" id="SM00612">
    <property type="entry name" value="Kelch"/>
    <property type="match status" value="3"/>
</dbReference>
<dbReference type="PANTHER" id="PTHR46344">
    <property type="entry name" value="OS02G0202900 PROTEIN"/>
    <property type="match status" value="1"/>
</dbReference>
<dbReference type="AlphaFoldDB" id="A0A8R2B003"/>
<reference evidence="3" key="2">
    <citation type="submission" date="2022-06" db="UniProtKB">
        <authorList>
            <consortium name="EnsemblMetazoa"/>
        </authorList>
    </citation>
    <scope>IDENTIFICATION</scope>
</reference>
<dbReference type="KEGG" id="api:103308678"/>
<dbReference type="PANTHER" id="PTHR46344:SF27">
    <property type="entry name" value="KELCH REPEAT SUPERFAMILY PROTEIN"/>
    <property type="match status" value="1"/>
</dbReference>